<sequence>MATNRAIILAAGSSERLGMHKALVEVGGMTLIELVGEKLQQANLKVTIVTRRSLEESIRTLLPEAEIVVNPNPEMGRTGTVQCGIHAVGVGPVLIVPVDRPGFSDSTLTSLLAASTTTCPASGGRGGHPLLLSEEDASRILEVAPSVPLRDLIEPVRIEVLDPHLHLNVDKTSDLVALEDAFAELR</sequence>
<dbReference type="Pfam" id="PF12804">
    <property type="entry name" value="NTP_transf_3"/>
    <property type="match status" value="1"/>
</dbReference>
<dbReference type="GO" id="GO:0016779">
    <property type="term" value="F:nucleotidyltransferase activity"/>
    <property type="evidence" value="ECO:0007669"/>
    <property type="project" value="UniProtKB-ARBA"/>
</dbReference>
<dbReference type="SUPFAM" id="SSF53448">
    <property type="entry name" value="Nucleotide-diphospho-sugar transferases"/>
    <property type="match status" value="1"/>
</dbReference>
<protein>
    <recommendedName>
        <fullName evidence="1">MobA-like NTP transferase domain-containing protein</fullName>
    </recommendedName>
</protein>
<accession>A0A075G7E0</accession>
<dbReference type="InterPro" id="IPR025877">
    <property type="entry name" value="MobA-like_NTP_Trfase"/>
</dbReference>
<dbReference type="InterPro" id="IPR029044">
    <property type="entry name" value="Nucleotide-diphossugar_trans"/>
</dbReference>
<dbReference type="PANTHER" id="PTHR43777">
    <property type="entry name" value="MOLYBDENUM COFACTOR CYTIDYLYLTRANSFERASE"/>
    <property type="match status" value="1"/>
</dbReference>
<proteinExistence type="predicted"/>
<evidence type="ECO:0000259" key="1">
    <source>
        <dbReference type="Pfam" id="PF12804"/>
    </source>
</evidence>
<name>A0A075G7E0_9EURY</name>
<feature type="domain" description="MobA-like NTP transferase" evidence="1">
    <location>
        <begin position="6"/>
        <end position="154"/>
    </location>
</feature>
<reference evidence="2" key="1">
    <citation type="journal article" date="2014" name="Genome Biol. Evol.">
        <title>Pangenome evidence for extensive interdomain horizontal transfer affecting lineage core and shell genes in uncultured planktonic thaumarchaeota and euryarchaeota.</title>
        <authorList>
            <person name="Deschamps P."/>
            <person name="Zivanovic Y."/>
            <person name="Moreira D."/>
            <person name="Rodriguez-Valera F."/>
            <person name="Lopez-Garcia P."/>
        </authorList>
    </citation>
    <scope>NUCLEOTIDE SEQUENCE</scope>
</reference>
<organism evidence="2">
    <name type="scientific">uncultured marine group II/III euryarchaeote KM3_109_A02</name>
    <dbReference type="NCBI Taxonomy" id="1457849"/>
    <lineage>
        <taxon>Archaea</taxon>
        <taxon>Methanobacteriati</taxon>
        <taxon>Methanobacteriota</taxon>
        <taxon>environmental samples</taxon>
    </lineage>
</organism>
<dbReference type="Gene3D" id="3.90.550.10">
    <property type="entry name" value="Spore Coat Polysaccharide Biosynthesis Protein SpsA, Chain A"/>
    <property type="match status" value="1"/>
</dbReference>
<dbReference type="EMBL" id="KF900560">
    <property type="protein sequence ID" value="AIE99319.1"/>
    <property type="molecule type" value="Genomic_DNA"/>
</dbReference>
<dbReference type="PANTHER" id="PTHR43777:SF1">
    <property type="entry name" value="MOLYBDENUM COFACTOR CYTIDYLYLTRANSFERASE"/>
    <property type="match status" value="1"/>
</dbReference>
<dbReference type="AlphaFoldDB" id="A0A075G7E0"/>
<evidence type="ECO:0000313" key="2">
    <source>
        <dbReference type="EMBL" id="AIE99319.1"/>
    </source>
</evidence>